<dbReference type="AlphaFoldDB" id="A0A175JF35"/>
<dbReference type="Proteomes" id="UP000078387">
    <property type="component" value="Unassembled WGS sequence"/>
</dbReference>
<dbReference type="VEuPathDB" id="AmoebaDB:EHI7A_079060"/>
<proteinExistence type="predicted"/>
<dbReference type="VEuPathDB" id="AmoebaDB:EHI5A_114960"/>
<sequence>MNQYQTPLNSQQSRYQNNQNNNTTQTNRNAQYLNDYRFFSFESTGPEQKPVMEYQTPKKIQPYVPVKINSFGPKTNTENKPTNVTLPIQQIQQPQKQTTNDMSLNDIFTDKNGIPTMPESDGCGLFQPETERNIENKVQPPLQPNPKEQTIDSLNDINTTDDFQIDSIPMNEGNEEKIITEYDDKYEEKLKEFQSQGINEPKEEIKTVKQDEVNKETVTPPILPKPENMTPLQRKRWEEEERKRLFQINPYSQQGPTTIPLKGIILKESCDIKVPIVHRQGTYQLINQHLCKLGYEPQQASDLAMKEEIFISSCSNDYHSFLLNRHRRFKILGIEVSKSSTSNHQNASKVVKKN</sequence>
<feature type="region of interest" description="Disordered" evidence="1">
    <location>
        <begin position="1"/>
        <end position="30"/>
    </location>
</feature>
<dbReference type="VEuPathDB" id="AmoebaDB:EHI8A_080480"/>
<dbReference type="eggNOG" id="ENOG502RA6U">
    <property type="taxonomic scope" value="Eukaryota"/>
</dbReference>
<gene>
    <name evidence="2" type="ORF">CL6EHI_068130</name>
</gene>
<evidence type="ECO:0000256" key="1">
    <source>
        <dbReference type="SAM" id="MobiDB-lite"/>
    </source>
</evidence>
<evidence type="ECO:0000313" key="2">
    <source>
        <dbReference type="EMBL" id="GAT92073.1"/>
    </source>
</evidence>
<dbReference type="VEuPathDB" id="AmoebaDB:KM1_147770"/>
<reference evidence="2 3" key="1">
    <citation type="submission" date="2016-05" db="EMBL/GenBank/DDBJ databases">
        <title>First whole genome sequencing of Entamoeba histolytica HM1:IMSS-clone-6.</title>
        <authorList>
            <person name="Mukherjee Avik.K."/>
            <person name="Izumyama S."/>
            <person name="Nakada-Tsukui K."/>
            <person name="Nozaki T."/>
        </authorList>
    </citation>
    <scope>NUCLEOTIDE SEQUENCE [LARGE SCALE GENOMIC DNA]</scope>
    <source>
        <strain evidence="2 3">HM1:IMSS clone 6</strain>
    </source>
</reference>
<comment type="caution">
    <text evidence="2">The sequence shown here is derived from an EMBL/GenBank/DDBJ whole genome shotgun (WGS) entry which is preliminary data.</text>
</comment>
<dbReference type="EMBL" id="BDEQ01000001">
    <property type="protein sequence ID" value="GAT92073.1"/>
    <property type="molecule type" value="Genomic_DNA"/>
</dbReference>
<protein>
    <submittedName>
        <fullName evidence="2">Uncharacterized protein</fullName>
    </submittedName>
</protein>
<evidence type="ECO:0000313" key="3">
    <source>
        <dbReference type="Proteomes" id="UP000078387"/>
    </source>
</evidence>
<name>A0A175JF35_ENTHI</name>
<dbReference type="VEuPathDB" id="AmoebaDB:EHI_068130"/>
<feature type="compositionally biased region" description="Low complexity" evidence="1">
    <location>
        <begin position="9"/>
        <end position="30"/>
    </location>
</feature>
<accession>A0A175JF35</accession>
<organism evidence="2 3">
    <name type="scientific">Entamoeba histolytica</name>
    <dbReference type="NCBI Taxonomy" id="5759"/>
    <lineage>
        <taxon>Eukaryota</taxon>
        <taxon>Amoebozoa</taxon>
        <taxon>Evosea</taxon>
        <taxon>Archamoebae</taxon>
        <taxon>Mastigamoebida</taxon>
        <taxon>Entamoebidae</taxon>
        <taxon>Entamoeba</taxon>
    </lineage>
</organism>